<dbReference type="PRINTS" id="PR01955">
    <property type="entry name" value="LANCFRANKIA"/>
</dbReference>
<dbReference type="Proteomes" id="UP000517916">
    <property type="component" value="Unassembled WGS sequence"/>
</dbReference>
<dbReference type="Pfam" id="PF05147">
    <property type="entry name" value="LANC_like"/>
    <property type="match status" value="1"/>
</dbReference>
<dbReference type="CDD" id="cd04793">
    <property type="entry name" value="LanC"/>
    <property type="match status" value="1"/>
</dbReference>
<proteinExistence type="predicted"/>
<evidence type="ECO:0000313" key="1">
    <source>
        <dbReference type="EMBL" id="MBA8929462.1"/>
    </source>
</evidence>
<reference evidence="1 2" key="1">
    <citation type="submission" date="2020-08" db="EMBL/GenBank/DDBJ databases">
        <title>Genomic Encyclopedia of Archaeal and Bacterial Type Strains, Phase II (KMG-II): from individual species to whole genera.</title>
        <authorList>
            <person name="Goeker M."/>
        </authorList>
    </citation>
    <scope>NUCLEOTIDE SEQUENCE [LARGE SCALE GENOMIC DNA]</scope>
    <source>
        <strain evidence="1 2">DSM 43850</strain>
    </source>
</reference>
<evidence type="ECO:0000313" key="2">
    <source>
        <dbReference type="Proteomes" id="UP000517916"/>
    </source>
</evidence>
<name>A0ABR6BRF0_9PSEU</name>
<dbReference type="InterPro" id="IPR033889">
    <property type="entry name" value="LanC"/>
</dbReference>
<keyword evidence="2" id="KW-1185">Reference proteome</keyword>
<sequence length="341" mass="36157">MTSEPVTANAQATGLFRGAPAVAFVLHAAARPGYASALSALDSHITTLVRHRLLRAHERIDRGELPALAEFDLISGLTGLGVYLLHRHGGGDLLTEVLAYLVRLTDPLHLDGQTLPGWWSGQPPADQPAHRFPGGHGNLGIAHGIAGPLALLATATRHGTTVAGQPEAIDRIRGWLEHWRCGTQARPWWPGRISLAESRAGTVGQAGPQRPSWCYGTPGLARAQQLAALALDDQRSARRAEQALAGCVADAQQLTQLVDSSLCHGWAGLVHTVWRTAGDATGDELAARLPTLRDRLSAHLHRPGPPAHDGLLEGTTGVRLVQHTRTGPPVTGWDAVLLLAG</sequence>
<evidence type="ECO:0008006" key="3">
    <source>
        <dbReference type="Google" id="ProtNLM"/>
    </source>
</evidence>
<dbReference type="SUPFAM" id="SSF158745">
    <property type="entry name" value="LanC-like"/>
    <property type="match status" value="1"/>
</dbReference>
<gene>
    <name evidence="1" type="ORF">BC739_006680</name>
</gene>
<dbReference type="SMART" id="SM01260">
    <property type="entry name" value="LANC_like"/>
    <property type="match status" value="1"/>
</dbReference>
<dbReference type="InterPro" id="IPR007822">
    <property type="entry name" value="LANC-like"/>
</dbReference>
<protein>
    <recommendedName>
        <fullName evidence="3">Lanthionine synthetase</fullName>
    </recommendedName>
</protein>
<accession>A0ABR6BRF0</accession>
<dbReference type="EMBL" id="JACJID010000005">
    <property type="protein sequence ID" value="MBA8929462.1"/>
    <property type="molecule type" value="Genomic_DNA"/>
</dbReference>
<comment type="caution">
    <text evidence="1">The sequence shown here is derived from an EMBL/GenBank/DDBJ whole genome shotgun (WGS) entry which is preliminary data.</text>
</comment>
<dbReference type="PRINTS" id="PR01950">
    <property type="entry name" value="LANCSUPER"/>
</dbReference>
<organism evidence="1 2">
    <name type="scientific">Kutzneria viridogrisea</name>
    <dbReference type="NCBI Taxonomy" id="47990"/>
    <lineage>
        <taxon>Bacteria</taxon>
        <taxon>Bacillati</taxon>
        <taxon>Actinomycetota</taxon>
        <taxon>Actinomycetes</taxon>
        <taxon>Pseudonocardiales</taxon>
        <taxon>Pseudonocardiaceae</taxon>
        <taxon>Kutzneria</taxon>
    </lineage>
</organism>
<dbReference type="Gene3D" id="1.50.10.20">
    <property type="match status" value="1"/>
</dbReference>